<protein>
    <submittedName>
        <fullName evidence="1">Uncharacterized protein</fullName>
    </submittedName>
</protein>
<dbReference type="EMBL" id="GBRH01196407">
    <property type="protein sequence ID" value="JAE01489.1"/>
    <property type="molecule type" value="Transcribed_RNA"/>
</dbReference>
<accession>A0A0A9ER54</accession>
<organism evidence="1">
    <name type="scientific">Arundo donax</name>
    <name type="common">Giant reed</name>
    <name type="synonym">Donax arundinaceus</name>
    <dbReference type="NCBI Taxonomy" id="35708"/>
    <lineage>
        <taxon>Eukaryota</taxon>
        <taxon>Viridiplantae</taxon>
        <taxon>Streptophyta</taxon>
        <taxon>Embryophyta</taxon>
        <taxon>Tracheophyta</taxon>
        <taxon>Spermatophyta</taxon>
        <taxon>Magnoliopsida</taxon>
        <taxon>Liliopsida</taxon>
        <taxon>Poales</taxon>
        <taxon>Poaceae</taxon>
        <taxon>PACMAD clade</taxon>
        <taxon>Arundinoideae</taxon>
        <taxon>Arundineae</taxon>
        <taxon>Arundo</taxon>
    </lineage>
</organism>
<dbReference type="AlphaFoldDB" id="A0A0A9ER54"/>
<sequence>MALFGADCAHNPLLGIRFLENPFVTAYVESSRIRNQKLFQTGPINLQVTPRNNRRLELNYELHNS</sequence>
<reference evidence="1" key="1">
    <citation type="submission" date="2014-09" db="EMBL/GenBank/DDBJ databases">
        <authorList>
            <person name="Magalhaes I.L.F."/>
            <person name="Oliveira U."/>
            <person name="Santos F.R."/>
            <person name="Vidigal T.H.D.A."/>
            <person name="Brescovit A.D."/>
            <person name="Santos A.J."/>
        </authorList>
    </citation>
    <scope>NUCLEOTIDE SEQUENCE</scope>
    <source>
        <tissue evidence="1">Shoot tissue taken approximately 20 cm above the soil surface</tissue>
    </source>
</reference>
<name>A0A0A9ER54_ARUDO</name>
<evidence type="ECO:0000313" key="1">
    <source>
        <dbReference type="EMBL" id="JAE01489.1"/>
    </source>
</evidence>
<proteinExistence type="predicted"/>
<reference evidence="1" key="2">
    <citation type="journal article" date="2015" name="Data Brief">
        <title>Shoot transcriptome of the giant reed, Arundo donax.</title>
        <authorList>
            <person name="Barrero R.A."/>
            <person name="Guerrero F.D."/>
            <person name="Moolhuijzen P."/>
            <person name="Goolsby J.A."/>
            <person name="Tidwell J."/>
            <person name="Bellgard S.E."/>
            <person name="Bellgard M.I."/>
        </authorList>
    </citation>
    <scope>NUCLEOTIDE SEQUENCE</scope>
    <source>
        <tissue evidence="1">Shoot tissue taken approximately 20 cm above the soil surface</tissue>
    </source>
</reference>